<reference evidence="8 9" key="1">
    <citation type="submission" date="2018-07" db="EMBL/GenBank/DDBJ databases">
        <title>Genomic Encyclopedia of Type Strains, Phase IV (KMG-IV): sequencing the most valuable type-strain genomes for metagenomic binning, comparative biology and taxonomic classification.</title>
        <authorList>
            <person name="Goeker M."/>
        </authorList>
    </citation>
    <scope>NUCLEOTIDE SEQUENCE [LARGE SCALE GENOMIC DNA]</scope>
    <source>
        <strain evidence="8 9">DSM 27016</strain>
    </source>
</reference>
<evidence type="ECO:0000313" key="8">
    <source>
        <dbReference type="EMBL" id="RCX16780.1"/>
    </source>
</evidence>
<keyword evidence="9" id="KW-1185">Reference proteome</keyword>
<dbReference type="Proteomes" id="UP000253034">
    <property type="component" value="Unassembled WGS sequence"/>
</dbReference>
<comment type="similarity">
    <text evidence="1 5">Belongs to the Fmt family.</text>
</comment>
<evidence type="ECO:0000256" key="4">
    <source>
        <dbReference type="ARBA" id="ARBA00022917"/>
    </source>
</evidence>
<organism evidence="8 9">
    <name type="scientific">Anaerobacterium chartisolvens</name>
    <dbReference type="NCBI Taxonomy" id="1297424"/>
    <lineage>
        <taxon>Bacteria</taxon>
        <taxon>Bacillati</taxon>
        <taxon>Bacillota</taxon>
        <taxon>Clostridia</taxon>
        <taxon>Eubacteriales</taxon>
        <taxon>Oscillospiraceae</taxon>
        <taxon>Anaerobacterium</taxon>
    </lineage>
</organism>
<dbReference type="NCBIfam" id="TIGR00460">
    <property type="entry name" value="fmt"/>
    <property type="match status" value="1"/>
</dbReference>
<comment type="caution">
    <text evidence="8">The sequence shown here is derived from an EMBL/GenBank/DDBJ whole genome shotgun (WGS) entry which is preliminary data.</text>
</comment>
<evidence type="ECO:0000259" key="7">
    <source>
        <dbReference type="Pfam" id="PF02911"/>
    </source>
</evidence>
<accession>A0A369B5I9</accession>
<dbReference type="RefSeq" id="WP_242987503.1">
    <property type="nucleotide sequence ID" value="NZ_QPJT01000009.1"/>
</dbReference>
<dbReference type="InterPro" id="IPR041711">
    <property type="entry name" value="Met-tRNA-FMT_N"/>
</dbReference>
<dbReference type="SUPFAM" id="SSF50486">
    <property type="entry name" value="FMT C-terminal domain-like"/>
    <property type="match status" value="1"/>
</dbReference>
<feature type="domain" description="Formyl transferase N-terminal" evidence="6">
    <location>
        <begin position="1"/>
        <end position="179"/>
    </location>
</feature>
<evidence type="ECO:0000259" key="6">
    <source>
        <dbReference type="Pfam" id="PF00551"/>
    </source>
</evidence>
<dbReference type="CDD" id="cd08704">
    <property type="entry name" value="Met_tRNA_FMT_C"/>
    <property type="match status" value="1"/>
</dbReference>
<dbReference type="InterPro" id="IPR011034">
    <property type="entry name" value="Formyl_transferase-like_C_sf"/>
</dbReference>
<gene>
    <name evidence="5" type="primary">fmt</name>
    <name evidence="8" type="ORF">DFR58_1095</name>
</gene>
<dbReference type="AlphaFoldDB" id="A0A369B5I9"/>
<feature type="binding site" evidence="5">
    <location>
        <begin position="109"/>
        <end position="112"/>
    </location>
    <ligand>
        <name>(6S)-5,6,7,8-tetrahydrofolate</name>
        <dbReference type="ChEBI" id="CHEBI:57453"/>
    </ligand>
</feature>
<protein>
    <recommendedName>
        <fullName evidence="2 5">Methionyl-tRNA formyltransferase</fullName>
        <ecNumber evidence="2 5">2.1.2.9</ecNumber>
    </recommendedName>
</protein>
<dbReference type="PROSITE" id="PS00373">
    <property type="entry name" value="GART"/>
    <property type="match status" value="1"/>
</dbReference>
<evidence type="ECO:0000256" key="3">
    <source>
        <dbReference type="ARBA" id="ARBA00022679"/>
    </source>
</evidence>
<dbReference type="Gene3D" id="3.40.50.12230">
    <property type="match status" value="1"/>
</dbReference>
<dbReference type="Pfam" id="PF00551">
    <property type="entry name" value="Formyl_trans_N"/>
    <property type="match status" value="1"/>
</dbReference>
<keyword evidence="4 5" id="KW-0648">Protein biosynthesis</keyword>
<dbReference type="EMBL" id="QPJT01000009">
    <property type="protein sequence ID" value="RCX16780.1"/>
    <property type="molecule type" value="Genomic_DNA"/>
</dbReference>
<evidence type="ECO:0000256" key="1">
    <source>
        <dbReference type="ARBA" id="ARBA00010699"/>
    </source>
</evidence>
<proteinExistence type="inferred from homology"/>
<dbReference type="GO" id="GO:0004479">
    <property type="term" value="F:methionyl-tRNA formyltransferase activity"/>
    <property type="evidence" value="ECO:0007669"/>
    <property type="project" value="UniProtKB-UniRule"/>
</dbReference>
<sequence>MRIIFMGTPEFAVPSLDMLLKEGYDIAAVVTQPDKPKGRGNKIAYPPVKEYAIKNAIRVIQPQKVKTPEFAEELRALKPDLLVTAAYGRILPGGVLDIAPLGCINVHGSLLPKYRGAAPIQWSIINGEAVTGITTMYTDIGMDTGDMLLKKGIKISDEMTAGELHDKLSALGAEVLKETLERLKIGTLERVPQLDEEATYAPIMTKETGLIDWSGDCARIHNLVRGTNPWPGAYTFYKGERMRVWKTEAIDDLSCSGRPGCICKVTDGSIIAACGSGMVRILELQFDSCRRMTAEEYMRGHKIDEGEFLG</sequence>
<keyword evidence="3 5" id="KW-0808">Transferase</keyword>
<dbReference type="PANTHER" id="PTHR11138:SF5">
    <property type="entry name" value="METHIONYL-TRNA FORMYLTRANSFERASE, MITOCHONDRIAL"/>
    <property type="match status" value="1"/>
</dbReference>
<dbReference type="FunFam" id="3.40.50.12230:FF:000001">
    <property type="entry name" value="Methionyl-tRNA formyltransferase"/>
    <property type="match status" value="1"/>
</dbReference>
<comment type="function">
    <text evidence="5">Attaches a formyl group to the free amino group of methionyl-tRNA(fMet). The formyl group appears to play a dual role in the initiator identity of N-formylmethionyl-tRNA by promoting its recognition by IF2 and preventing the misappropriation of this tRNA by the elongation apparatus.</text>
</comment>
<dbReference type="SUPFAM" id="SSF53328">
    <property type="entry name" value="Formyltransferase"/>
    <property type="match status" value="1"/>
</dbReference>
<dbReference type="GO" id="GO:0005829">
    <property type="term" value="C:cytosol"/>
    <property type="evidence" value="ECO:0007669"/>
    <property type="project" value="TreeGrafter"/>
</dbReference>
<dbReference type="Pfam" id="PF02911">
    <property type="entry name" value="Formyl_trans_C"/>
    <property type="match status" value="1"/>
</dbReference>
<dbReference type="InterPro" id="IPR044135">
    <property type="entry name" value="Met-tRNA-FMT_C"/>
</dbReference>
<dbReference type="HAMAP" id="MF_00182">
    <property type="entry name" value="Formyl_trans"/>
    <property type="match status" value="1"/>
</dbReference>
<evidence type="ECO:0000256" key="2">
    <source>
        <dbReference type="ARBA" id="ARBA00012261"/>
    </source>
</evidence>
<dbReference type="InterPro" id="IPR005794">
    <property type="entry name" value="Fmt"/>
</dbReference>
<dbReference type="EC" id="2.1.2.9" evidence="2 5"/>
<evidence type="ECO:0000256" key="5">
    <source>
        <dbReference type="HAMAP-Rule" id="MF_00182"/>
    </source>
</evidence>
<name>A0A369B5I9_9FIRM</name>
<dbReference type="InterPro" id="IPR036477">
    <property type="entry name" value="Formyl_transf_N_sf"/>
</dbReference>
<dbReference type="InterPro" id="IPR005793">
    <property type="entry name" value="Formyl_trans_C"/>
</dbReference>
<dbReference type="InterPro" id="IPR002376">
    <property type="entry name" value="Formyl_transf_N"/>
</dbReference>
<feature type="domain" description="Formyl transferase C-terminal" evidence="7">
    <location>
        <begin position="204"/>
        <end position="301"/>
    </location>
</feature>
<dbReference type="PANTHER" id="PTHR11138">
    <property type="entry name" value="METHIONYL-TRNA FORMYLTRANSFERASE"/>
    <property type="match status" value="1"/>
</dbReference>
<evidence type="ECO:0000313" key="9">
    <source>
        <dbReference type="Proteomes" id="UP000253034"/>
    </source>
</evidence>
<dbReference type="InterPro" id="IPR001555">
    <property type="entry name" value="GART_AS"/>
</dbReference>
<comment type="catalytic activity">
    <reaction evidence="5">
        <text>L-methionyl-tRNA(fMet) + (6R)-10-formyltetrahydrofolate = N-formyl-L-methionyl-tRNA(fMet) + (6S)-5,6,7,8-tetrahydrofolate + H(+)</text>
        <dbReference type="Rhea" id="RHEA:24380"/>
        <dbReference type="Rhea" id="RHEA-COMP:9952"/>
        <dbReference type="Rhea" id="RHEA-COMP:9953"/>
        <dbReference type="ChEBI" id="CHEBI:15378"/>
        <dbReference type="ChEBI" id="CHEBI:57453"/>
        <dbReference type="ChEBI" id="CHEBI:78530"/>
        <dbReference type="ChEBI" id="CHEBI:78844"/>
        <dbReference type="ChEBI" id="CHEBI:195366"/>
        <dbReference type="EC" id="2.1.2.9"/>
    </reaction>
</comment>
<dbReference type="CDD" id="cd08646">
    <property type="entry name" value="FMT_core_Met-tRNA-FMT_N"/>
    <property type="match status" value="1"/>
</dbReference>